<organism evidence="2 3">
    <name type="scientific">Kitasatospora kifunensis</name>
    <name type="common">Streptomyces kifunensis</name>
    <dbReference type="NCBI Taxonomy" id="58351"/>
    <lineage>
        <taxon>Bacteria</taxon>
        <taxon>Bacillati</taxon>
        <taxon>Actinomycetota</taxon>
        <taxon>Actinomycetes</taxon>
        <taxon>Kitasatosporales</taxon>
        <taxon>Streptomycetaceae</taxon>
        <taxon>Kitasatospora</taxon>
    </lineage>
</organism>
<protein>
    <recommendedName>
        <fullName evidence="1">DUF397 domain-containing protein</fullName>
    </recommendedName>
</protein>
<feature type="domain" description="DUF397" evidence="1">
    <location>
        <begin position="11"/>
        <end position="67"/>
    </location>
</feature>
<dbReference type="AlphaFoldDB" id="A0A7W7QX65"/>
<gene>
    <name evidence="2" type="ORF">FHR34_000453</name>
</gene>
<dbReference type="Proteomes" id="UP000540506">
    <property type="component" value="Unassembled WGS sequence"/>
</dbReference>
<name>A0A7W7QX65_KITKI</name>
<reference evidence="2 3" key="1">
    <citation type="submission" date="2020-08" db="EMBL/GenBank/DDBJ databases">
        <title>Sequencing the genomes of 1000 actinobacteria strains.</title>
        <authorList>
            <person name="Klenk H.-P."/>
        </authorList>
    </citation>
    <scope>NUCLEOTIDE SEQUENCE [LARGE SCALE GENOMIC DNA]</scope>
    <source>
        <strain evidence="2 3">DSM 41654</strain>
    </source>
</reference>
<sequence>MHDNLDQGAFNWHKSSRSAGQNECVEVGLCPAGADLSVAVRDTKDQKAGPVLAFSPRTWTTFVNGLKTDGLS</sequence>
<comment type="caution">
    <text evidence="2">The sequence shown here is derived from an EMBL/GenBank/DDBJ whole genome shotgun (WGS) entry which is preliminary data.</text>
</comment>
<dbReference type="EMBL" id="JACHJV010000001">
    <property type="protein sequence ID" value="MBB4921460.1"/>
    <property type="molecule type" value="Genomic_DNA"/>
</dbReference>
<evidence type="ECO:0000259" key="1">
    <source>
        <dbReference type="Pfam" id="PF04149"/>
    </source>
</evidence>
<evidence type="ECO:0000313" key="3">
    <source>
        <dbReference type="Proteomes" id="UP000540506"/>
    </source>
</evidence>
<evidence type="ECO:0000313" key="2">
    <source>
        <dbReference type="EMBL" id="MBB4921460.1"/>
    </source>
</evidence>
<dbReference type="Pfam" id="PF04149">
    <property type="entry name" value="DUF397"/>
    <property type="match status" value="1"/>
</dbReference>
<dbReference type="RefSeq" id="WP_184933793.1">
    <property type="nucleotide sequence ID" value="NZ_JACHJV010000001.1"/>
</dbReference>
<accession>A0A7W7QX65</accession>
<dbReference type="InterPro" id="IPR007278">
    <property type="entry name" value="DUF397"/>
</dbReference>
<keyword evidence="3" id="KW-1185">Reference proteome</keyword>
<proteinExistence type="predicted"/>